<name>A0AAE1FIT1_PETCI</name>
<keyword evidence="3" id="KW-1185">Reference proteome</keyword>
<gene>
    <name evidence="2" type="ORF">Pcinc_020152</name>
</gene>
<feature type="signal peptide" evidence="1">
    <location>
        <begin position="1"/>
        <end position="18"/>
    </location>
</feature>
<evidence type="ECO:0000313" key="3">
    <source>
        <dbReference type="Proteomes" id="UP001286313"/>
    </source>
</evidence>
<comment type="caution">
    <text evidence="2">The sequence shown here is derived from an EMBL/GenBank/DDBJ whole genome shotgun (WGS) entry which is preliminary data.</text>
</comment>
<proteinExistence type="predicted"/>
<dbReference type="Proteomes" id="UP001286313">
    <property type="component" value="Unassembled WGS sequence"/>
</dbReference>
<organism evidence="2 3">
    <name type="scientific">Petrolisthes cinctipes</name>
    <name type="common">Flat porcelain crab</name>
    <dbReference type="NCBI Taxonomy" id="88211"/>
    <lineage>
        <taxon>Eukaryota</taxon>
        <taxon>Metazoa</taxon>
        <taxon>Ecdysozoa</taxon>
        <taxon>Arthropoda</taxon>
        <taxon>Crustacea</taxon>
        <taxon>Multicrustacea</taxon>
        <taxon>Malacostraca</taxon>
        <taxon>Eumalacostraca</taxon>
        <taxon>Eucarida</taxon>
        <taxon>Decapoda</taxon>
        <taxon>Pleocyemata</taxon>
        <taxon>Anomura</taxon>
        <taxon>Galatheoidea</taxon>
        <taxon>Porcellanidae</taxon>
        <taxon>Petrolisthes</taxon>
    </lineage>
</organism>
<accession>A0AAE1FIT1</accession>
<sequence>MKYQVLVCVLVLAGVAAALPTEPQLTSSDNNWDVMRKFLPSLLSNAQQQGGNIYDQMKTVTLDFLPVYRSLVNLKGENLNNYDLEYHLQQQTTAEQHLHNMFASLEAMVRATQEAERSEAEATA</sequence>
<evidence type="ECO:0000256" key="1">
    <source>
        <dbReference type="SAM" id="SignalP"/>
    </source>
</evidence>
<dbReference type="EMBL" id="JAWQEG010002032">
    <property type="protein sequence ID" value="KAK3874950.1"/>
    <property type="molecule type" value="Genomic_DNA"/>
</dbReference>
<keyword evidence="1" id="KW-0732">Signal</keyword>
<evidence type="ECO:0000313" key="2">
    <source>
        <dbReference type="EMBL" id="KAK3874950.1"/>
    </source>
</evidence>
<dbReference type="AlphaFoldDB" id="A0AAE1FIT1"/>
<feature type="chain" id="PRO_5042054793" evidence="1">
    <location>
        <begin position="19"/>
        <end position="124"/>
    </location>
</feature>
<reference evidence="2" key="1">
    <citation type="submission" date="2023-10" db="EMBL/GenBank/DDBJ databases">
        <title>Genome assemblies of two species of porcelain crab, Petrolisthes cinctipes and Petrolisthes manimaculis (Anomura: Porcellanidae).</title>
        <authorList>
            <person name="Angst P."/>
        </authorList>
    </citation>
    <scope>NUCLEOTIDE SEQUENCE</scope>
    <source>
        <strain evidence="2">PB745_01</strain>
        <tissue evidence="2">Gill</tissue>
    </source>
</reference>
<protein>
    <submittedName>
        <fullName evidence="2">Uncharacterized protein</fullName>
    </submittedName>
</protein>